<accession>A0A7D9DBY6</accession>
<dbReference type="AlphaFoldDB" id="A0A7D9DBY6"/>
<evidence type="ECO:0000256" key="1">
    <source>
        <dbReference type="SAM" id="Coils"/>
    </source>
</evidence>
<dbReference type="EMBL" id="CACRXK020000457">
    <property type="protein sequence ID" value="CAB3982035.1"/>
    <property type="molecule type" value="Genomic_DNA"/>
</dbReference>
<dbReference type="Proteomes" id="UP001152795">
    <property type="component" value="Unassembled WGS sequence"/>
</dbReference>
<feature type="coiled-coil region" evidence="1">
    <location>
        <begin position="851"/>
        <end position="899"/>
    </location>
</feature>
<proteinExistence type="predicted"/>
<dbReference type="GO" id="GO:0035082">
    <property type="term" value="P:axoneme assembly"/>
    <property type="evidence" value="ECO:0007669"/>
    <property type="project" value="InterPro"/>
</dbReference>
<feature type="coiled-coil region" evidence="1">
    <location>
        <begin position="446"/>
        <end position="502"/>
    </location>
</feature>
<dbReference type="OrthoDB" id="188741at2759"/>
<dbReference type="InterPro" id="IPR037386">
    <property type="entry name" value="CCDC40"/>
</dbReference>
<evidence type="ECO:0000313" key="4">
    <source>
        <dbReference type="Proteomes" id="UP001152795"/>
    </source>
</evidence>
<dbReference type="PANTHER" id="PTHR16275:SF8">
    <property type="entry name" value="COILED-COIL DOMAIN-CONTAINING PROTEIN 40"/>
    <property type="match status" value="1"/>
</dbReference>
<dbReference type="Pfam" id="PF08647">
    <property type="entry name" value="BRE1"/>
    <property type="match status" value="1"/>
</dbReference>
<feature type="coiled-coil region" evidence="1">
    <location>
        <begin position="243"/>
        <end position="361"/>
    </location>
</feature>
<feature type="compositionally biased region" description="Basic and acidic residues" evidence="2">
    <location>
        <begin position="1"/>
        <end position="16"/>
    </location>
</feature>
<comment type="caution">
    <text evidence="3">The sequence shown here is derived from an EMBL/GenBank/DDBJ whole genome shotgun (WGS) entry which is preliminary data.</text>
</comment>
<organism evidence="3 4">
    <name type="scientific">Paramuricea clavata</name>
    <name type="common">Red gorgonian</name>
    <name type="synonym">Violescent sea-whip</name>
    <dbReference type="NCBI Taxonomy" id="317549"/>
    <lineage>
        <taxon>Eukaryota</taxon>
        <taxon>Metazoa</taxon>
        <taxon>Cnidaria</taxon>
        <taxon>Anthozoa</taxon>
        <taxon>Octocorallia</taxon>
        <taxon>Malacalcyonacea</taxon>
        <taxon>Plexauridae</taxon>
        <taxon>Paramuricea</taxon>
    </lineage>
</organism>
<keyword evidence="1" id="KW-0175">Coiled coil</keyword>
<evidence type="ECO:0000256" key="2">
    <source>
        <dbReference type="SAM" id="MobiDB-lite"/>
    </source>
</evidence>
<gene>
    <name evidence="3" type="ORF">PACLA_8A065925</name>
</gene>
<feature type="compositionally biased region" description="Acidic residues" evidence="2">
    <location>
        <begin position="86"/>
        <end position="96"/>
    </location>
</feature>
<feature type="coiled-coil region" evidence="1">
    <location>
        <begin position="544"/>
        <end position="606"/>
    </location>
</feature>
<dbReference type="PANTHER" id="PTHR16275">
    <property type="entry name" value="COILED-COIL DOMAIN-CONTAINING PROTEIN 40"/>
    <property type="match status" value="1"/>
</dbReference>
<name>A0A7D9DBY6_PARCT</name>
<evidence type="ECO:0000313" key="3">
    <source>
        <dbReference type="EMBL" id="CAB3982035.1"/>
    </source>
</evidence>
<protein>
    <submittedName>
        <fullName evidence="3">Uncharacterized protein</fullName>
    </submittedName>
</protein>
<keyword evidence="4" id="KW-1185">Reference proteome</keyword>
<reference evidence="3" key="1">
    <citation type="submission" date="2020-04" db="EMBL/GenBank/DDBJ databases">
        <authorList>
            <person name="Alioto T."/>
            <person name="Alioto T."/>
            <person name="Gomez Garrido J."/>
        </authorList>
    </citation>
    <scope>NUCLEOTIDE SEQUENCE</scope>
    <source>
        <strain evidence="3">A484AB</strain>
    </source>
</reference>
<sequence>MADKNEGEGDLPRDSEGNSSQTKLPRPVSGKSGGSTGSKKSMTSAVGQLTAKALREFRLDDEGTNASESGAGDTETVNTNLGDANEGPEGETLLEDDEEYELQDENELEDEMNDVEFDENINVINDDELSGADDSDGDNDLVVLDPDHPLMVRFQTAYKNHLVKQKEKLELEEREVLEELTRQKKDREELGVNLYSSQQELARLQMLLEKEHDKYNENHNLRTKAEGTMSNVKEIHQKNTNILSDQRKKVQELRTEVENLASRVLYMQEAKGDVRSDIAVMKRAAEKAHGEVTEAEQLKKKQDFLVDRLTQKVDRLHEEIAMYDAQTLAQEEETRSAQRTLSEAVTEIEAIQLEKKQLYQQWQSSLIGMSRRDEAFAAMQQALSLQIERIKTIETELDGYRNSISKAQATNEQLTLMQNRIEADISMVKKLIGVSLNKQEILKTEYSKYSRMLHETEQALNKAKTDITLRESELTALRKQVEREYEEKVRIEEGIMEKLRSQMTLDKAAQYSKKVTDKIKKRGTELDNQLAQVENDISRDLMAISNVQTRWRNLEDVLKQLNEEIRQKNETAAKIENDIVKKNAVIERKQNMVDQFNKRIETLKNKDGGQQLGPLELQISTLQKQVEASNNSIIELQQFWLRNQSELVKTVQRVGQQSEEIKSLKKQYTILRHKKQRTEGDIQHHLSEMKDIERNIRNMQNEMTKLNTLITKERGMKDNLEQSNILMEDEFIRTLREAERESVELQSNIDGMKEEKERLLNSLVEAERQIMLWEKKTQLAREARATVDDDYGHGEIKAMKAEIHRMQVRYAQLMKQQEKMIQDMEKSITRREFIITRGDAQTKTGKSVNTKGAYQRKVAELKKKIKQTNNDANDCDKDIRSLQENQQQVSTQLEDKQSKVYQLQSSVDEADLNIDRLTDERKRNLADILAAQKKVKHLTAVKEGRYTTLCKTSETLDSELQKQKDRLQSLMTIVDRLNQEFPYAQPALRKITLSLGSRSEA</sequence>
<dbReference type="GO" id="GO:0005737">
    <property type="term" value="C:cytoplasm"/>
    <property type="evidence" value="ECO:0007669"/>
    <property type="project" value="TreeGrafter"/>
</dbReference>
<feature type="region of interest" description="Disordered" evidence="2">
    <location>
        <begin position="1"/>
        <end position="96"/>
    </location>
</feature>
<feature type="coiled-coil region" evidence="1">
    <location>
        <begin position="159"/>
        <end position="186"/>
    </location>
</feature>
<feature type="coiled-coil region" evidence="1">
    <location>
        <begin position="661"/>
        <end position="816"/>
    </location>
</feature>